<evidence type="ECO:0000256" key="1">
    <source>
        <dbReference type="ARBA" id="ARBA00005836"/>
    </source>
</evidence>
<dbReference type="RefSeq" id="WP_009072654.1">
    <property type="nucleotide sequence ID" value="NZ_JH597768.1"/>
</dbReference>
<feature type="domain" description="Metalloprotease TldD/E C-terminal" evidence="2">
    <location>
        <begin position="220"/>
        <end position="457"/>
    </location>
</feature>
<dbReference type="Proteomes" id="UP000003980">
    <property type="component" value="Unassembled WGS sequence"/>
</dbReference>
<dbReference type="AlphaFoldDB" id="H2C5G6"/>
<feature type="domain" description="Metalloprotease TldD/E central" evidence="3">
    <location>
        <begin position="102"/>
        <end position="196"/>
    </location>
</feature>
<dbReference type="InterPro" id="IPR025502">
    <property type="entry name" value="TldD"/>
</dbReference>
<proteinExistence type="inferred from homology"/>
<dbReference type="OrthoDB" id="98233at2157"/>
<dbReference type="HOGENOM" id="CLU_026425_1_2_2"/>
<evidence type="ECO:0000259" key="3">
    <source>
        <dbReference type="Pfam" id="PF19290"/>
    </source>
</evidence>
<dbReference type="Gene3D" id="3.30.2290.10">
    <property type="entry name" value="PmbA/TldD superfamily"/>
    <property type="match status" value="1"/>
</dbReference>
<dbReference type="InterPro" id="IPR051463">
    <property type="entry name" value="Peptidase_U62_metallo"/>
</dbReference>
<dbReference type="Pfam" id="PF19289">
    <property type="entry name" value="PmbA_TldD_3rd"/>
    <property type="match status" value="1"/>
</dbReference>
<comment type="similarity">
    <text evidence="1">Belongs to the peptidase U62 family.</text>
</comment>
<evidence type="ECO:0000259" key="2">
    <source>
        <dbReference type="Pfam" id="PF19289"/>
    </source>
</evidence>
<dbReference type="PIRSF" id="PIRSF004919">
    <property type="entry name" value="TldD"/>
    <property type="match status" value="1"/>
</dbReference>
<reference evidence="4 5" key="1">
    <citation type="submission" date="2012-01" db="EMBL/GenBank/DDBJ databases">
        <title>Improved High-Quality Draft sequence of Metallosphaera yellowstonensis MK1.</title>
        <authorList>
            <consortium name="US DOE Joint Genome Institute"/>
            <person name="Lucas S."/>
            <person name="Han J."/>
            <person name="Cheng J.-F."/>
            <person name="Goodwin L."/>
            <person name="Pitluck S."/>
            <person name="Peters L."/>
            <person name="Teshima H."/>
            <person name="Detter J.C."/>
            <person name="Han C."/>
            <person name="Tapia R."/>
            <person name="Land M."/>
            <person name="Hauser L."/>
            <person name="Kyrpides N."/>
            <person name="Kozubal M."/>
            <person name="Macur R.E."/>
            <person name="Jay Z."/>
            <person name="Inskeep W."/>
            <person name="Woyke T."/>
        </authorList>
    </citation>
    <scope>NUCLEOTIDE SEQUENCE [LARGE SCALE GENOMIC DNA]</scope>
    <source>
        <strain evidence="4 5">MK1</strain>
    </source>
</reference>
<keyword evidence="4" id="KW-0378">Hydrolase</keyword>
<dbReference type="InterPro" id="IPR045569">
    <property type="entry name" value="Metalloprtase-TldD/E_C"/>
</dbReference>
<dbReference type="Pfam" id="PF19290">
    <property type="entry name" value="PmbA_TldD_2nd"/>
    <property type="match status" value="1"/>
</dbReference>
<dbReference type="PANTHER" id="PTHR30624">
    <property type="entry name" value="UNCHARACTERIZED PROTEIN TLDD AND PMBA"/>
    <property type="match status" value="1"/>
</dbReference>
<evidence type="ECO:0000313" key="4">
    <source>
        <dbReference type="EMBL" id="EHP69043.1"/>
    </source>
</evidence>
<dbReference type="InterPro" id="IPR045570">
    <property type="entry name" value="Metalloprtase-TldD/E_cen_dom"/>
</dbReference>
<dbReference type="GO" id="GO:0005829">
    <property type="term" value="C:cytosol"/>
    <property type="evidence" value="ECO:0007669"/>
    <property type="project" value="TreeGrafter"/>
</dbReference>
<keyword evidence="5" id="KW-1185">Reference proteome</keyword>
<dbReference type="STRING" id="671065.MetMK1DRAFT_00017890"/>
<name>H2C5G6_9CREN</name>
<dbReference type="EMBL" id="JH597768">
    <property type="protein sequence ID" value="EHP69043.1"/>
    <property type="molecule type" value="Genomic_DNA"/>
</dbReference>
<dbReference type="eggNOG" id="arCOG00321">
    <property type="taxonomic scope" value="Archaea"/>
</dbReference>
<sequence>MLAHEDDLLRLTRRFPYSYVETRYHKISSRVISLLNGELLGVYRDEEAGYSVRYLNGPLYFVASRDPDDLRPTTEKHEGWEPGLWDGEPVSGSYSVEEKQKLDSQNLEEKISSLRDISREVLSQDIRSKINNLILTYSESVEEKELVINGSSLISGRVPRVLISFNLVMTGNGRTITAWFELGQSGGLESLNELRVREHLIEKVKSLDHLLQSGRSVSPGRKDVILSSVLSGIMAHESVGHPFEADRVLGREFAQAGTSYMAELGLKRIGSEMVNVADDPTVPKSTGFFLIDDEGVRARRKLLIKNGEPNEFLHDRFTAPRFNYVSNGSARASGFDREPLVRMSNTFFLPGEMSFQELLEDVKEGIFFKSYMEWNIDDMRLGQRYTGLEAYHVKSGEIGEPVLFPILEGTTNELLSSVDAVDDSLQFFPGTCGKGDPDQGIPVWLGGPDMRLRNVPVKVI</sequence>
<dbReference type="InterPro" id="IPR036059">
    <property type="entry name" value="TldD/PmbA_sf"/>
</dbReference>
<accession>H2C5G6</accession>
<keyword evidence="4" id="KW-0645">Protease</keyword>
<dbReference type="SUPFAM" id="SSF111283">
    <property type="entry name" value="Putative modulator of DNA gyrase, PmbA/TldD"/>
    <property type="match status" value="1"/>
</dbReference>
<evidence type="ECO:0000313" key="5">
    <source>
        <dbReference type="Proteomes" id="UP000003980"/>
    </source>
</evidence>
<organism evidence="4 5">
    <name type="scientific">Metallosphaera yellowstonensis MK1</name>
    <dbReference type="NCBI Taxonomy" id="671065"/>
    <lineage>
        <taxon>Archaea</taxon>
        <taxon>Thermoproteota</taxon>
        <taxon>Thermoprotei</taxon>
        <taxon>Sulfolobales</taxon>
        <taxon>Sulfolobaceae</taxon>
        <taxon>Metallosphaera</taxon>
    </lineage>
</organism>
<gene>
    <name evidence="4" type="ORF">MetMK1DRAFT_00017890</name>
</gene>
<dbReference type="InterPro" id="IPR035068">
    <property type="entry name" value="TldD/PmbA_N"/>
</dbReference>
<dbReference type="GO" id="GO:0008237">
    <property type="term" value="F:metallopeptidase activity"/>
    <property type="evidence" value="ECO:0007669"/>
    <property type="project" value="InterPro"/>
</dbReference>
<dbReference type="GO" id="GO:0006508">
    <property type="term" value="P:proteolysis"/>
    <property type="evidence" value="ECO:0007669"/>
    <property type="project" value="UniProtKB-KW"/>
</dbReference>
<dbReference type="PANTHER" id="PTHR30624:SF11">
    <property type="entry name" value="ZINC-DEPENDENT PROTEASE, TLDD_PMBA FAMILY"/>
    <property type="match status" value="1"/>
</dbReference>
<protein>
    <submittedName>
        <fullName evidence="4">Putative Zn-dependent protease-like protein</fullName>
    </submittedName>
</protein>